<gene>
    <name evidence="2" type="ORF">ACFPKY_03760</name>
</gene>
<dbReference type="Proteomes" id="UP001595956">
    <property type="component" value="Unassembled WGS sequence"/>
</dbReference>
<dbReference type="Pfam" id="PF08811">
    <property type="entry name" value="DUF1800"/>
    <property type="match status" value="1"/>
</dbReference>
<dbReference type="PROSITE" id="PS51318">
    <property type="entry name" value="TAT"/>
    <property type="match status" value="1"/>
</dbReference>
<dbReference type="EMBL" id="JBHSMD010000001">
    <property type="protein sequence ID" value="MFC5492198.1"/>
    <property type="molecule type" value="Genomic_DNA"/>
</dbReference>
<feature type="chain" id="PRO_5045417638" evidence="1">
    <location>
        <begin position="30"/>
        <end position="519"/>
    </location>
</feature>
<evidence type="ECO:0000313" key="3">
    <source>
        <dbReference type="Proteomes" id="UP001595956"/>
    </source>
</evidence>
<dbReference type="InterPro" id="IPR006311">
    <property type="entry name" value="TAT_signal"/>
</dbReference>
<organism evidence="2 3">
    <name type="scientific">Nocardioides caricicola</name>
    <dbReference type="NCBI Taxonomy" id="634770"/>
    <lineage>
        <taxon>Bacteria</taxon>
        <taxon>Bacillati</taxon>
        <taxon>Actinomycetota</taxon>
        <taxon>Actinomycetes</taxon>
        <taxon>Propionibacteriales</taxon>
        <taxon>Nocardioidaceae</taxon>
        <taxon>Nocardioides</taxon>
    </lineage>
</organism>
<reference evidence="3" key="1">
    <citation type="journal article" date="2019" name="Int. J. Syst. Evol. Microbiol.">
        <title>The Global Catalogue of Microorganisms (GCM) 10K type strain sequencing project: providing services to taxonomists for standard genome sequencing and annotation.</title>
        <authorList>
            <consortium name="The Broad Institute Genomics Platform"/>
            <consortium name="The Broad Institute Genome Sequencing Center for Infectious Disease"/>
            <person name="Wu L."/>
            <person name="Ma J."/>
        </authorList>
    </citation>
    <scope>NUCLEOTIDE SEQUENCE [LARGE SCALE GENOMIC DNA]</scope>
    <source>
        <strain evidence="3">KACC 13778</strain>
    </source>
</reference>
<name>A0ABW0MXM9_9ACTN</name>
<evidence type="ECO:0000313" key="2">
    <source>
        <dbReference type="EMBL" id="MFC5492198.1"/>
    </source>
</evidence>
<feature type="signal peptide" evidence="1">
    <location>
        <begin position="1"/>
        <end position="29"/>
    </location>
</feature>
<dbReference type="RefSeq" id="WP_345177019.1">
    <property type="nucleotide sequence ID" value="NZ_BAABFQ010000006.1"/>
</dbReference>
<keyword evidence="3" id="KW-1185">Reference proteome</keyword>
<sequence>MTTLNASRRQALRLAGGAALAGAAASAAASPSAAAPSYRPGRYRATPLLDVPARHLVNRFSYGITPELAAEVRAAGGHLAWFDRQLASAYDGAADDLCDWWPDLHLDAPTLWAKNLSGERYGWQVMRSYARRVMMRRMTSPRQALEVMTEFWETHFHVPIYADNVFVFRTDYGQTIRAHALGRFEDLLAAAVLHPAMLFYLGASTSTKSHPNENLGRELLELHTVGIGNHTEDDVKDSARILTGFTLDHYKTWAPTYASANHATGPVRVLGFSDDNAAPDGRDLTRRYLSYLARHPGTARRIATKLAVAFVSDTPSAALVDQLAAVYLDHDTEIVPVLRALVRSAEFARAVDAKVRDADRDVVATYRLLGVQVAPPTSELSAANQVFFQASALGLAPLTWPRPDGRPLRNEAWCSPTRALASMSLHWSMACASWPTTDVAFRPYAAWLPAGSTPQFGDLVDHLSRLLLHRPASATLVKSCVEITGITARTGLHRRAALAAWDWSRLLGAVLDSPDFYQY</sequence>
<proteinExistence type="predicted"/>
<keyword evidence="1" id="KW-0732">Signal</keyword>
<evidence type="ECO:0000256" key="1">
    <source>
        <dbReference type="SAM" id="SignalP"/>
    </source>
</evidence>
<protein>
    <submittedName>
        <fullName evidence="2">DUF1800 domain-containing protein</fullName>
    </submittedName>
</protein>
<dbReference type="InterPro" id="IPR014917">
    <property type="entry name" value="DUF1800"/>
</dbReference>
<accession>A0ABW0MXM9</accession>
<comment type="caution">
    <text evidence="2">The sequence shown here is derived from an EMBL/GenBank/DDBJ whole genome shotgun (WGS) entry which is preliminary data.</text>
</comment>